<dbReference type="Proteomes" id="UP000246115">
    <property type="component" value="Chromosome"/>
</dbReference>
<dbReference type="EMBL" id="QVQZ01000060">
    <property type="protein sequence ID" value="RFU52181.1"/>
    <property type="molecule type" value="Genomic_DNA"/>
</dbReference>
<dbReference type="RefSeq" id="WP_116879146.1">
    <property type="nucleotide sequence ID" value="NZ_CP031733.1"/>
</dbReference>
<dbReference type="EMBL" id="QVQY01000063">
    <property type="protein sequence ID" value="RFU49991.1"/>
    <property type="molecule type" value="Genomic_DNA"/>
</dbReference>
<dbReference type="AlphaFoldDB" id="A0A372KIR3"/>
<dbReference type="KEGG" id="schj:DDV21_010930"/>
<evidence type="ECO:0000313" key="3">
    <source>
        <dbReference type="EMBL" id="RFU52181.1"/>
    </source>
</evidence>
<name>A0A372KIR3_9STRE</name>
<accession>A0A346NEU3</accession>
<protein>
    <recommendedName>
        <fullName evidence="7">DUF5085 family protein</fullName>
    </recommendedName>
</protein>
<reference evidence="2 6" key="1">
    <citation type="submission" date="2018-08" db="EMBL/GenBank/DDBJ databases">
        <title>Draft genome of Streptococcus sp .nov. Z2.</title>
        <authorList>
            <person name="Tian Z."/>
        </authorList>
    </citation>
    <scope>NUCLEOTIDE SEQUENCE [LARGE SCALE GENOMIC DNA]</scope>
    <source>
        <strain evidence="2 6">Z2</strain>
    </source>
</reference>
<reference evidence="1" key="4">
    <citation type="journal article" date="2019" name="Int. J. Syst. Evol. Microbiol.">
        <title>Streptococcus chenjunshii sp. nov. isolated from feces of Tibetan antelopes.</title>
        <authorList>
            <person name="Tian Z."/>
            <person name="Lu S."/>
            <person name="Jin D."/>
            <person name="Yang J."/>
            <person name="Pu J."/>
            <person name="Lai X.H."/>
            <person name="Bai X.N."/>
            <person name="Wu X.M."/>
            <person name="Li J."/>
            <person name="Wang S."/>
            <person name="Xu J."/>
        </authorList>
    </citation>
    <scope>NUCLEOTIDE SEQUENCE</scope>
    <source>
        <strain evidence="1">Z15</strain>
    </source>
</reference>
<gene>
    <name evidence="1" type="ORF">DDV21_010930</name>
    <name evidence="2" type="ORF">DDV22_11015</name>
    <name evidence="3" type="ORF">DDV23_11050</name>
</gene>
<sequence>MELETRSLCLTNQVGYVTHLPKDWSYPSLCQEVFKSAQNFIFDLLDMGFYSDGPVYFRSSPFSRSSARRQELFIFTTFGNAFERVKENTSSILFQETVLVKSKGYTRIRPEELGDYYQTLSQQYSQAELEAILIYHVLFYQGEDLMVDVYSEVEV</sequence>
<reference evidence="3 5" key="2">
    <citation type="submission" date="2018-08" db="EMBL/GenBank/DDBJ databases">
        <title>Draft genome of Streptococcus sp. nov. Z1.</title>
        <authorList>
            <person name="Tian Z."/>
        </authorList>
    </citation>
    <scope>NUCLEOTIDE SEQUENCE [LARGE SCALE GENOMIC DNA]</scope>
    <source>
        <strain evidence="3">Z1</strain>
        <strain evidence="5">Z1(2018)</strain>
    </source>
</reference>
<accession>A0A372KIR3</accession>
<organism evidence="3 5">
    <name type="scientific">Streptococcus chenjunshii</name>
    <dbReference type="NCBI Taxonomy" id="2173853"/>
    <lineage>
        <taxon>Bacteria</taxon>
        <taxon>Bacillati</taxon>
        <taxon>Bacillota</taxon>
        <taxon>Bacilli</taxon>
        <taxon>Lactobacillales</taxon>
        <taxon>Streptococcaceae</taxon>
        <taxon>Streptococcus</taxon>
    </lineage>
</organism>
<evidence type="ECO:0000313" key="6">
    <source>
        <dbReference type="Proteomes" id="UP000264056"/>
    </source>
</evidence>
<evidence type="ECO:0000313" key="5">
    <source>
        <dbReference type="Proteomes" id="UP000262901"/>
    </source>
</evidence>
<dbReference type="EMBL" id="CP031733">
    <property type="protein sequence ID" value="AXQ79538.1"/>
    <property type="molecule type" value="Genomic_DNA"/>
</dbReference>
<dbReference type="Proteomes" id="UP000264056">
    <property type="component" value="Unassembled WGS sequence"/>
</dbReference>
<evidence type="ECO:0000313" key="2">
    <source>
        <dbReference type="EMBL" id="RFU49991.1"/>
    </source>
</evidence>
<proteinExistence type="predicted"/>
<reference evidence="4" key="3">
    <citation type="submission" date="2018-08" db="EMBL/GenBank/DDBJ databases">
        <title>Streptococcus chenjunshii sp. nov., isolated from stools sample of the Tibetan antelope in the Qinghai-Tibet plateau, China.</title>
        <authorList>
            <person name="Tian Z."/>
        </authorList>
    </citation>
    <scope>NUCLEOTIDE SEQUENCE [LARGE SCALE GENOMIC DNA]</scope>
    <source>
        <strain evidence="4">Z15</strain>
    </source>
</reference>
<keyword evidence="6" id="KW-1185">Reference proteome</keyword>
<evidence type="ECO:0008006" key="7">
    <source>
        <dbReference type="Google" id="ProtNLM"/>
    </source>
</evidence>
<evidence type="ECO:0000313" key="4">
    <source>
        <dbReference type="Proteomes" id="UP000246115"/>
    </source>
</evidence>
<evidence type="ECO:0000313" key="1">
    <source>
        <dbReference type="EMBL" id="AXQ79538.1"/>
    </source>
</evidence>
<dbReference type="Proteomes" id="UP000262901">
    <property type="component" value="Unassembled WGS sequence"/>
</dbReference>